<feature type="transmembrane region" description="Helical" evidence="8">
    <location>
        <begin position="476"/>
        <end position="495"/>
    </location>
</feature>
<dbReference type="InterPro" id="IPR001734">
    <property type="entry name" value="Na/solute_symporter"/>
</dbReference>
<evidence type="ECO:0000256" key="3">
    <source>
        <dbReference type="ARBA" id="ARBA00022448"/>
    </source>
</evidence>
<comment type="subcellular location">
    <subcellularLocation>
        <location evidence="1">Membrane</location>
        <topology evidence="1">Multi-pass membrane protein</topology>
    </subcellularLocation>
</comment>
<dbReference type="InterPro" id="IPR050277">
    <property type="entry name" value="Sodium:Solute_Symporter"/>
</dbReference>
<dbReference type="PANTHER" id="PTHR48086">
    <property type="entry name" value="SODIUM/PROLINE SYMPORTER-RELATED"/>
    <property type="match status" value="1"/>
</dbReference>
<evidence type="ECO:0000256" key="4">
    <source>
        <dbReference type="ARBA" id="ARBA00022692"/>
    </source>
</evidence>
<dbReference type="PROSITE" id="PS50283">
    <property type="entry name" value="NA_SOLUT_SYMP_3"/>
    <property type="match status" value="1"/>
</dbReference>
<reference evidence="9 10" key="1">
    <citation type="submission" date="2018-07" db="EMBL/GenBank/DDBJ databases">
        <title>Genomic Encyclopedia of Type Strains, Phase IV (KMG-IV): sequencing the most valuable type-strain genomes for metagenomic binning, comparative biology and taxonomic classification.</title>
        <authorList>
            <person name="Goeker M."/>
        </authorList>
    </citation>
    <scope>NUCLEOTIDE SEQUENCE [LARGE SCALE GENOMIC DNA]</scope>
    <source>
        <strain evidence="9 10">DSM 21410</strain>
    </source>
</reference>
<dbReference type="Proteomes" id="UP000253517">
    <property type="component" value="Unassembled WGS sequence"/>
</dbReference>
<dbReference type="Gene3D" id="1.20.1730.10">
    <property type="entry name" value="Sodium/glucose cotransporter"/>
    <property type="match status" value="1"/>
</dbReference>
<dbReference type="GO" id="GO:0005886">
    <property type="term" value="C:plasma membrane"/>
    <property type="evidence" value="ECO:0007669"/>
    <property type="project" value="TreeGrafter"/>
</dbReference>
<feature type="transmembrane region" description="Helical" evidence="8">
    <location>
        <begin position="179"/>
        <end position="200"/>
    </location>
</feature>
<feature type="transmembrane region" description="Helical" evidence="8">
    <location>
        <begin position="372"/>
        <end position="400"/>
    </location>
</feature>
<dbReference type="AlphaFoldDB" id="A0A368ZZ85"/>
<dbReference type="RefSeq" id="WP_037360502.1">
    <property type="nucleotide sequence ID" value="NZ_BHZF01000006.1"/>
</dbReference>
<dbReference type="EMBL" id="QPJS01000004">
    <property type="protein sequence ID" value="RCX02265.1"/>
    <property type="molecule type" value="Genomic_DNA"/>
</dbReference>
<evidence type="ECO:0000313" key="9">
    <source>
        <dbReference type="EMBL" id="RCX02265.1"/>
    </source>
</evidence>
<evidence type="ECO:0000256" key="6">
    <source>
        <dbReference type="ARBA" id="ARBA00023136"/>
    </source>
</evidence>
<feature type="transmembrane region" description="Helical" evidence="8">
    <location>
        <begin position="77"/>
        <end position="95"/>
    </location>
</feature>
<evidence type="ECO:0000256" key="1">
    <source>
        <dbReference type="ARBA" id="ARBA00004141"/>
    </source>
</evidence>
<dbReference type="Pfam" id="PF00474">
    <property type="entry name" value="SSF"/>
    <property type="match status" value="2"/>
</dbReference>
<evidence type="ECO:0000313" key="10">
    <source>
        <dbReference type="Proteomes" id="UP000253517"/>
    </source>
</evidence>
<feature type="transmembrane region" description="Helical" evidence="8">
    <location>
        <begin position="444"/>
        <end position="464"/>
    </location>
</feature>
<accession>A0A368ZZ85</accession>
<feature type="transmembrane region" description="Helical" evidence="8">
    <location>
        <begin position="146"/>
        <end position="167"/>
    </location>
</feature>
<dbReference type="GO" id="GO:0022857">
    <property type="term" value="F:transmembrane transporter activity"/>
    <property type="evidence" value="ECO:0007669"/>
    <property type="project" value="InterPro"/>
</dbReference>
<feature type="transmembrane region" description="Helical" evidence="8">
    <location>
        <begin position="280"/>
        <end position="303"/>
    </location>
</feature>
<feature type="transmembrane region" description="Helical" evidence="8">
    <location>
        <begin position="116"/>
        <end position="134"/>
    </location>
</feature>
<dbReference type="NCBIfam" id="TIGR03648">
    <property type="entry name" value="Na_symport_lg"/>
    <property type="match status" value="1"/>
</dbReference>
<keyword evidence="6 8" id="KW-0472">Membrane</keyword>
<dbReference type="InterPro" id="IPR019899">
    <property type="entry name" value="Na/solute_symporter_VC_2705"/>
</dbReference>
<feature type="transmembrane region" description="Helical" evidence="8">
    <location>
        <begin position="420"/>
        <end position="438"/>
    </location>
</feature>
<comment type="similarity">
    <text evidence="2 7">Belongs to the sodium:solute symporter (SSF) (TC 2.A.21) family.</text>
</comment>
<dbReference type="CDD" id="cd11480">
    <property type="entry name" value="SLC5sbd_u4"/>
    <property type="match status" value="1"/>
</dbReference>
<dbReference type="NCBIfam" id="TIGR00813">
    <property type="entry name" value="sss"/>
    <property type="match status" value="1"/>
</dbReference>
<keyword evidence="5 8" id="KW-1133">Transmembrane helix</keyword>
<proteinExistence type="inferred from homology"/>
<evidence type="ECO:0000256" key="7">
    <source>
        <dbReference type="RuleBase" id="RU362091"/>
    </source>
</evidence>
<feature type="transmembrane region" description="Helical" evidence="8">
    <location>
        <begin position="246"/>
        <end position="268"/>
    </location>
</feature>
<protein>
    <submittedName>
        <fullName evidence="9">Cation/acetate symporter</fullName>
    </submittedName>
</protein>
<feature type="transmembrane region" description="Helical" evidence="8">
    <location>
        <begin position="507"/>
        <end position="532"/>
    </location>
</feature>
<dbReference type="PANTHER" id="PTHR48086:SF5">
    <property type="entry name" value="NA(+):SOLUTE SYMPORTER (SSF FAMILY)"/>
    <property type="match status" value="1"/>
</dbReference>
<feature type="transmembrane region" description="Helical" evidence="8">
    <location>
        <begin position="6"/>
        <end position="24"/>
    </location>
</feature>
<evidence type="ECO:0000256" key="8">
    <source>
        <dbReference type="SAM" id="Phobius"/>
    </source>
</evidence>
<dbReference type="InterPro" id="IPR038377">
    <property type="entry name" value="Na/Glc_symporter_sf"/>
</dbReference>
<comment type="caution">
    <text evidence="9">The sequence shown here is derived from an EMBL/GenBank/DDBJ whole genome shotgun (WGS) entry which is preliminary data.</text>
</comment>
<sequence length="562" mass="60554">MDILSWTYIIVGITFGLYIGIAIWSRAASTKEFYVAGGGVSPLANGMATAADWMSAASFISMAGMISFMGYDGSVYLMGWTGGYVLLALLLAPYLRKFGKFTVPDFVGDRYYSQTARLVAVVAAIFVSFTYVAGQMRGVGIVFSRFLEVDINTGVIIGMIIVLFYAVLGGMKGITYTQVAQYCVLIFAYMVPAIFISLQLTGNILPQMGFGSTLSDGTYLLDKLDGLLTELGFNAYTDGSKPMIDVLFITAALMVGTAGLPHVIVRFFTVPKVRDARRSAGYALVFIAILYTTAPAIGAFGMYNMISNINEKPIDQLPAWVGNWSKTGLIKYEDKNADGHVQYRKDPAANELTIDKDIMVLANPEIARLPNWVVGLVAAGGLAAALSTAAGLLLVISTAISRDLLKNAIAPNITEKKELLAARIAAVFAVVIAGYFGINPPGFVAQVVAFAFGLAASSFFPIIIMGIFSKRMNKEGAIAGMISGLFFTLSYIVYFKFINPEANTPDHWWFGISPEGIGTLGMAINFAVAYIVSKFTPEPPHHIQELVDDIRIPKGAGDAHVH</sequence>
<keyword evidence="10" id="KW-1185">Reference proteome</keyword>
<organism evidence="9 10">
    <name type="scientific">Schleiferia thermophila</name>
    <dbReference type="NCBI Taxonomy" id="884107"/>
    <lineage>
        <taxon>Bacteria</taxon>
        <taxon>Pseudomonadati</taxon>
        <taxon>Bacteroidota</taxon>
        <taxon>Flavobacteriia</taxon>
        <taxon>Flavobacteriales</taxon>
        <taxon>Schleiferiaceae</taxon>
        <taxon>Schleiferia</taxon>
    </lineage>
</organism>
<name>A0A368ZZ85_9FLAO</name>
<keyword evidence="4 8" id="KW-0812">Transmembrane</keyword>
<gene>
    <name evidence="9" type="ORF">DES35_10424</name>
</gene>
<keyword evidence="3" id="KW-0813">Transport</keyword>
<evidence type="ECO:0000256" key="5">
    <source>
        <dbReference type="ARBA" id="ARBA00022989"/>
    </source>
</evidence>
<evidence type="ECO:0000256" key="2">
    <source>
        <dbReference type="ARBA" id="ARBA00006434"/>
    </source>
</evidence>